<accession>A0A0F9L6E7</accession>
<dbReference type="PROSITE" id="PS50935">
    <property type="entry name" value="SSB"/>
    <property type="match status" value="1"/>
</dbReference>
<evidence type="ECO:0000256" key="2">
    <source>
        <dbReference type="SAM" id="MobiDB-lite"/>
    </source>
</evidence>
<dbReference type="CDD" id="cd04496">
    <property type="entry name" value="SSB_OBF"/>
    <property type="match status" value="1"/>
</dbReference>
<dbReference type="Pfam" id="PF00436">
    <property type="entry name" value="SSB"/>
    <property type="match status" value="1"/>
</dbReference>
<dbReference type="SUPFAM" id="SSF50249">
    <property type="entry name" value="Nucleic acid-binding proteins"/>
    <property type="match status" value="1"/>
</dbReference>
<dbReference type="EMBL" id="LAZR01013169">
    <property type="protein sequence ID" value="KKM23235.1"/>
    <property type="molecule type" value="Genomic_DNA"/>
</dbReference>
<dbReference type="Gene3D" id="2.40.50.140">
    <property type="entry name" value="Nucleic acid-binding proteins"/>
    <property type="match status" value="1"/>
</dbReference>
<dbReference type="InterPro" id="IPR000424">
    <property type="entry name" value="Primosome_PriB/ssb"/>
</dbReference>
<evidence type="ECO:0008006" key="4">
    <source>
        <dbReference type="Google" id="ProtNLM"/>
    </source>
</evidence>
<keyword evidence="1" id="KW-0238">DNA-binding</keyword>
<feature type="compositionally biased region" description="Basic and acidic residues" evidence="2">
    <location>
        <begin position="98"/>
        <end position="127"/>
    </location>
</feature>
<evidence type="ECO:0000313" key="3">
    <source>
        <dbReference type="EMBL" id="KKM23235.1"/>
    </source>
</evidence>
<feature type="non-terminal residue" evidence="3">
    <location>
        <position position="1"/>
    </location>
</feature>
<reference evidence="3" key="1">
    <citation type="journal article" date="2015" name="Nature">
        <title>Complex archaea that bridge the gap between prokaryotes and eukaryotes.</title>
        <authorList>
            <person name="Spang A."/>
            <person name="Saw J.H."/>
            <person name="Jorgensen S.L."/>
            <person name="Zaremba-Niedzwiedzka K."/>
            <person name="Martijn J."/>
            <person name="Lind A.E."/>
            <person name="van Eijk R."/>
            <person name="Schleper C."/>
            <person name="Guy L."/>
            <person name="Ettema T.J."/>
        </authorList>
    </citation>
    <scope>NUCLEOTIDE SEQUENCE</scope>
</reference>
<gene>
    <name evidence="3" type="ORF">LCGC14_1617310</name>
</gene>
<feature type="compositionally biased region" description="Low complexity" evidence="2">
    <location>
        <begin position="64"/>
        <end position="81"/>
    </location>
</feature>
<organism evidence="3">
    <name type="scientific">marine sediment metagenome</name>
    <dbReference type="NCBI Taxonomy" id="412755"/>
    <lineage>
        <taxon>unclassified sequences</taxon>
        <taxon>metagenomes</taxon>
        <taxon>ecological metagenomes</taxon>
    </lineage>
</organism>
<feature type="region of interest" description="Disordered" evidence="2">
    <location>
        <begin position="58"/>
        <end position="127"/>
    </location>
</feature>
<name>A0A0F9L6E7_9ZZZZ</name>
<dbReference type="AlphaFoldDB" id="A0A0F9L6E7"/>
<comment type="caution">
    <text evidence="3">The sequence shown here is derived from an EMBL/GenBank/DDBJ whole genome shotgun (WGS) entry which is preliminary data.</text>
</comment>
<protein>
    <recommendedName>
        <fullName evidence="4">Single-stranded DNA-binding protein</fullName>
    </recommendedName>
</protein>
<dbReference type="GO" id="GO:0003697">
    <property type="term" value="F:single-stranded DNA binding"/>
    <property type="evidence" value="ECO:0007669"/>
    <property type="project" value="InterPro"/>
</dbReference>
<dbReference type="InterPro" id="IPR012340">
    <property type="entry name" value="NA-bd_OB-fold"/>
</dbReference>
<sequence>VVFVDCTAYGKVAVNISKFFSKGSPIGVTGRLSLNQWEDKDRNKRSKLYITVEGFHFVGDTGNDRQSSGGRSQGSSRGNSRGNDRGGGRGNSRNGGSRGRDDNRGQSRDSGQRNRQDGDGRYDEIPF</sequence>
<evidence type="ECO:0000256" key="1">
    <source>
        <dbReference type="ARBA" id="ARBA00023125"/>
    </source>
</evidence>
<proteinExistence type="predicted"/>